<protein>
    <recommendedName>
        <fullName evidence="3">Apea-like HEPN domain-containing protein</fullName>
    </recommendedName>
</protein>
<dbReference type="RefSeq" id="WP_106141114.1">
    <property type="nucleotide sequence ID" value="NZ_PVTE01000067.1"/>
</dbReference>
<evidence type="ECO:0000313" key="2">
    <source>
        <dbReference type="Proteomes" id="UP000238375"/>
    </source>
</evidence>
<comment type="caution">
    <text evidence="1">The sequence shown here is derived from an EMBL/GenBank/DDBJ whole genome shotgun (WGS) entry which is preliminary data.</text>
</comment>
<proteinExistence type="predicted"/>
<evidence type="ECO:0000313" key="1">
    <source>
        <dbReference type="EMBL" id="PRY19754.1"/>
    </source>
</evidence>
<dbReference type="Proteomes" id="UP000238375">
    <property type="component" value="Unassembled WGS sequence"/>
</dbReference>
<dbReference type="OrthoDB" id="742238at2"/>
<dbReference type="EMBL" id="PVTE01000067">
    <property type="protein sequence ID" value="PRY19754.1"/>
    <property type="molecule type" value="Genomic_DNA"/>
</dbReference>
<organism evidence="1 2">
    <name type="scientific">Spirosoma oryzae</name>
    <dbReference type="NCBI Taxonomy" id="1469603"/>
    <lineage>
        <taxon>Bacteria</taxon>
        <taxon>Pseudomonadati</taxon>
        <taxon>Bacteroidota</taxon>
        <taxon>Cytophagia</taxon>
        <taxon>Cytophagales</taxon>
        <taxon>Cytophagaceae</taxon>
        <taxon>Spirosoma</taxon>
    </lineage>
</organism>
<accession>A0A2T0REY1</accession>
<name>A0A2T0REY1_9BACT</name>
<reference evidence="1 2" key="1">
    <citation type="submission" date="2018-03" db="EMBL/GenBank/DDBJ databases">
        <title>Genomic Encyclopedia of Archaeal and Bacterial Type Strains, Phase II (KMG-II): from individual species to whole genera.</title>
        <authorList>
            <person name="Goeker M."/>
        </authorList>
    </citation>
    <scope>NUCLEOTIDE SEQUENCE [LARGE SCALE GENOMIC DNA]</scope>
    <source>
        <strain evidence="1 2">DSM 28354</strain>
    </source>
</reference>
<sequence length="324" mass="38413">MYSNDILSYSIRRRLPQELLLPYFDTDRINIDFNKVILSGSKGEPDKTFFNVKELYIEKCKDNEEWYAFWLTANIEYINKGKGKLASDYLVTVEQNAYSQETWKTWQAILGDNYDVFIFICLRIIKYINWKKNRNEYYDSSSFDLYVQIFCNLNDRLISYRYTTRYILSTKVCEVEHEIENVTEIDFDDMFHLIQSKSNLILIRELLVEAGKLSHFGSYRSAYLVAYLSLEIATKELIKTAKPGAEYLINEAQLPPLVKLYKNFIDKDIVKVIETNQYNDLKNIAEARNDIAHKGRDISRMNFDRDFSFIIQWVCRIEKFLGKE</sequence>
<dbReference type="AlphaFoldDB" id="A0A2T0REY1"/>
<gene>
    <name evidence="1" type="ORF">CLV58_1671</name>
</gene>
<keyword evidence="2" id="KW-1185">Reference proteome</keyword>
<evidence type="ECO:0008006" key="3">
    <source>
        <dbReference type="Google" id="ProtNLM"/>
    </source>
</evidence>